<keyword evidence="3 7" id="KW-0853">WD repeat</keyword>
<evidence type="ECO:0000256" key="1">
    <source>
        <dbReference type="ARBA" id="ARBA00004496"/>
    </source>
</evidence>
<comment type="similarity">
    <text evidence="6">Belongs to the WD repeat WDR6 family.</text>
</comment>
<dbReference type="GeneID" id="54564633"/>
<evidence type="ECO:0000313" key="9">
    <source>
        <dbReference type="Proteomes" id="UP000799537"/>
    </source>
</evidence>
<dbReference type="SMART" id="SM00320">
    <property type="entry name" value="WD40"/>
    <property type="match status" value="7"/>
</dbReference>
<dbReference type="AlphaFoldDB" id="A0A6A6CY35"/>
<dbReference type="PANTHER" id="PTHR14344">
    <property type="entry name" value="WD REPEAT PROTEIN"/>
    <property type="match status" value="1"/>
</dbReference>
<dbReference type="InterPro" id="IPR051973">
    <property type="entry name" value="tRNA_Anticodon_Mtase-Reg"/>
</dbReference>
<keyword evidence="5" id="KW-0677">Repeat</keyword>
<dbReference type="GO" id="GO:0030488">
    <property type="term" value="P:tRNA methylation"/>
    <property type="evidence" value="ECO:0007669"/>
    <property type="project" value="TreeGrafter"/>
</dbReference>
<keyword evidence="2" id="KW-0963">Cytoplasm</keyword>
<evidence type="ECO:0000256" key="7">
    <source>
        <dbReference type="PROSITE-ProRule" id="PRU00221"/>
    </source>
</evidence>
<dbReference type="PROSITE" id="PS50082">
    <property type="entry name" value="WD_REPEATS_2"/>
    <property type="match status" value="1"/>
</dbReference>
<proteinExistence type="inferred from homology"/>
<name>A0A6A6CY35_ZASCE</name>
<dbReference type="GO" id="GO:0005737">
    <property type="term" value="C:cytoplasm"/>
    <property type="evidence" value="ECO:0007669"/>
    <property type="project" value="UniProtKB-SubCell"/>
</dbReference>
<dbReference type="RefSeq" id="XP_033672983.1">
    <property type="nucleotide sequence ID" value="XM_033811361.1"/>
</dbReference>
<protein>
    <submittedName>
        <fullName evidence="8">Uncharacterized protein</fullName>
    </submittedName>
</protein>
<evidence type="ECO:0000256" key="6">
    <source>
        <dbReference type="ARBA" id="ARBA00038255"/>
    </source>
</evidence>
<sequence length="1045" mass="114097">MQHEHNRVPVTALAFWNQHVILAGEGTLLKAYDADRKTLLATVEIFDGQAIHGVDVAEHEESWAVVWGGSSVCFVEVSSSAKGSIELNAGARFEAHDWILDVGCSVACSDNPRRNVLVTAHNSLQLLPSSGLGEGHIEPLVPGSNCILYCAQIRWLSSSQCLIASGTAFGDVIVWSCVVQDVEGKLSAKHQTHYTFSAHEGSVFGVQISSSALAERLAGRQRLLATCSDDRTIRLWDVSDLSVKSPTLIEQQRQTGFGSTSDNDAYAPPALGKVMGHISRIWHVRFEQDTTTGDVFILSFGEDASNITWAITANAGTFALPYSLQQVGLQRAHNGKNIWSLAIRNHRIVTGGADGTISLQHFSPLRIEQDTSIAERDSTDDNHDIGVFRAYGFVDDAQVLASTDHGSLYLADLAGKDAMYTKVSDPIAGLRGYSVMASISQFAFVAGADGEVWIYRKDSKTLTSVAKTGRKVAGLFVQQMSVNPLKIALLITNMGKKTASLYYIEPNSLQATRKLDVHELCIPTGFVTTSFACAQINEHDFAFFGSRNGTIAIFEITHRGMDNKTLHIVQYPEAHAAETVTKLLTTATRRPGSEVYLVSSGRDGTYAVHEVTLVDSQPQMRTVHQLSLPFGPNIEGLGFNEQDHLLVWGFRSTSFVVFDVQTQQEVMIVECGGAHRIWNFQPRENGSTFVWTKASKLYHQSQSRLPCEMINPGGHGREIKCTAISPGDVHLIATGAEDTDIKLSIYQNSGFKTLHTLQKQNTGIQHLQWSSNGEHLFSSGGFEELIAWKITKDIPHINIGVICESKHPRSGTSDLRIMNFDVHDLDDQSFHITTAYSDSSLRSWHYKPQAQTWILLAAGDYLTSCLTQVLHLHPPSTTLQTPTTLLTASTDGHITLWHHPNPQPTAVDKLEWTYRHKIHQNAILALHSCNLPDQSRVLITGGDDNAIGITRVQSEGNSCQSLVLPGAHAAAVTGLGVVDVEEGGGGAGVRIWLVSASIDQRVKLWRVDVDVGEEGVEGVDVRLGRGDGEGKRGVGLWGWDGCLEG</sequence>
<dbReference type="Proteomes" id="UP000799537">
    <property type="component" value="Unassembled WGS sequence"/>
</dbReference>
<accession>A0A6A6CY35</accession>
<dbReference type="InterPro" id="IPR019775">
    <property type="entry name" value="WD40_repeat_CS"/>
</dbReference>
<reference evidence="8" key="1">
    <citation type="journal article" date="2020" name="Stud. Mycol.">
        <title>101 Dothideomycetes genomes: a test case for predicting lifestyles and emergence of pathogens.</title>
        <authorList>
            <person name="Haridas S."/>
            <person name="Albert R."/>
            <person name="Binder M."/>
            <person name="Bloem J."/>
            <person name="Labutti K."/>
            <person name="Salamov A."/>
            <person name="Andreopoulos B."/>
            <person name="Baker S."/>
            <person name="Barry K."/>
            <person name="Bills G."/>
            <person name="Bluhm B."/>
            <person name="Cannon C."/>
            <person name="Castanera R."/>
            <person name="Culley D."/>
            <person name="Daum C."/>
            <person name="Ezra D."/>
            <person name="Gonzalez J."/>
            <person name="Henrissat B."/>
            <person name="Kuo A."/>
            <person name="Liang C."/>
            <person name="Lipzen A."/>
            <person name="Lutzoni F."/>
            <person name="Magnuson J."/>
            <person name="Mondo S."/>
            <person name="Nolan M."/>
            <person name="Ohm R."/>
            <person name="Pangilinan J."/>
            <person name="Park H.-J."/>
            <person name="Ramirez L."/>
            <person name="Alfaro M."/>
            <person name="Sun H."/>
            <person name="Tritt A."/>
            <person name="Yoshinaga Y."/>
            <person name="Zwiers L.-H."/>
            <person name="Turgeon B."/>
            <person name="Goodwin S."/>
            <person name="Spatafora J."/>
            <person name="Crous P."/>
            <person name="Grigoriev I."/>
        </authorList>
    </citation>
    <scope>NUCLEOTIDE SEQUENCE</scope>
    <source>
        <strain evidence="8">ATCC 36951</strain>
    </source>
</reference>
<keyword evidence="9" id="KW-1185">Reference proteome</keyword>
<dbReference type="Pfam" id="PF00400">
    <property type="entry name" value="WD40"/>
    <property type="match status" value="1"/>
</dbReference>
<comment type="subcellular location">
    <subcellularLocation>
        <location evidence="1">Cytoplasm</location>
    </subcellularLocation>
</comment>
<organism evidence="8 9">
    <name type="scientific">Zasmidium cellare ATCC 36951</name>
    <dbReference type="NCBI Taxonomy" id="1080233"/>
    <lineage>
        <taxon>Eukaryota</taxon>
        <taxon>Fungi</taxon>
        <taxon>Dikarya</taxon>
        <taxon>Ascomycota</taxon>
        <taxon>Pezizomycotina</taxon>
        <taxon>Dothideomycetes</taxon>
        <taxon>Dothideomycetidae</taxon>
        <taxon>Mycosphaerellales</taxon>
        <taxon>Mycosphaerellaceae</taxon>
        <taxon>Zasmidium</taxon>
    </lineage>
</organism>
<dbReference type="InterPro" id="IPR001680">
    <property type="entry name" value="WD40_rpt"/>
</dbReference>
<dbReference type="Gene3D" id="2.130.10.10">
    <property type="entry name" value="YVTN repeat-like/Quinoprotein amine dehydrogenase"/>
    <property type="match status" value="4"/>
</dbReference>
<dbReference type="InterPro" id="IPR036322">
    <property type="entry name" value="WD40_repeat_dom_sf"/>
</dbReference>
<dbReference type="SUPFAM" id="SSF50978">
    <property type="entry name" value="WD40 repeat-like"/>
    <property type="match status" value="3"/>
</dbReference>
<dbReference type="OrthoDB" id="5594999at2759"/>
<evidence type="ECO:0000256" key="3">
    <source>
        <dbReference type="ARBA" id="ARBA00022574"/>
    </source>
</evidence>
<evidence type="ECO:0000256" key="2">
    <source>
        <dbReference type="ARBA" id="ARBA00022490"/>
    </source>
</evidence>
<dbReference type="PROSITE" id="PS00678">
    <property type="entry name" value="WD_REPEATS_1"/>
    <property type="match status" value="1"/>
</dbReference>
<feature type="repeat" description="WD" evidence="7">
    <location>
        <begin position="196"/>
        <end position="239"/>
    </location>
</feature>
<dbReference type="EMBL" id="ML993581">
    <property type="protein sequence ID" value="KAF2172094.1"/>
    <property type="molecule type" value="Genomic_DNA"/>
</dbReference>
<gene>
    <name evidence="8" type="ORF">M409DRAFT_49843</name>
</gene>
<keyword evidence="4" id="KW-0819">tRNA processing</keyword>
<evidence type="ECO:0000313" key="8">
    <source>
        <dbReference type="EMBL" id="KAF2172094.1"/>
    </source>
</evidence>
<evidence type="ECO:0000256" key="5">
    <source>
        <dbReference type="ARBA" id="ARBA00022737"/>
    </source>
</evidence>
<evidence type="ECO:0000256" key="4">
    <source>
        <dbReference type="ARBA" id="ARBA00022694"/>
    </source>
</evidence>
<dbReference type="PANTHER" id="PTHR14344:SF3">
    <property type="entry name" value="WD REPEAT-CONTAINING PROTEIN 6"/>
    <property type="match status" value="1"/>
</dbReference>
<dbReference type="InterPro" id="IPR015943">
    <property type="entry name" value="WD40/YVTN_repeat-like_dom_sf"/>
</dbReference>